<keyword evidence="3 6" id="KW-0812">Transmembrane</keyword>
<dbReference type="CDD" id="cd03390">
    <property type="entry name" value="PAP2_containing_1_like"/>
    <property type="match status" value="1"/>
</dbReference>
<feature type="transmembrane region" description="Helical" evidence="6">
    <location>
        <begin position="254"/>
        <end position="273"/>
    </location>
</feature>
<dbReference type="GO" id="GO:0046839">
    <property type="term" value="P:phospholipid dephosphorylation"/>
    <property type="evidence" value="ECO:0007669"/>
    <property type="project" value="TreeGrafter"/>
</dbReference>
<dbReference type="InterPro" id="IPR043216">
    <property type="entry name" value="PAP-like"/>
</dbReference>
<feature type="transmembrane region" description="Helical" evidence="6">
    <location>
        <begin position="192"/>
        <end position="211"/>
    </location>
</feature>
<dbReference type="SMART" id="SM00014">
    <property type="entry name" value="acidPPc"/>
    <property type="match status" value="1"/>
</dbReference>
<dbReference type="EMBL" id="CAOQHR010000006">
    <property type="protein sequence ID" value="CAI6336453.1"/>
    <property type="molecule type" value="Genomic_DNA"/>
</dbReference>
<dbReference type="InterPro" id="IPR036938">
    <property type="entry name" value="PAP2/HPO_sf"/>
</dbReference>
<keyword evidence="9" id="KW-1185">Reference proteome</keyword>
<dbReference type="PANTHER" id="PTHR10165">
    <property type="entry name" value="LIPID PHOSPHATE PHOSPHATASE"/>
    <property type="match status" value="1"/>
</dbReference>
<dbReference type="Pfam" id="PF01569">
    <property type="entry name" value="PAP2"/>
    <property type="match status" value="1"/>
</dbReference>
<gene>
    <name evidence="8" type="ORF">PDIGIT_LOCUS9553</name>
</gene>
<evidence type="ECO:0000259" key="7">
    <source>
        <dbReference type="SMART" id="SM00014"/>
    </source>
</evidence>
<proteinExistence type="inferred from homology"/>
<evidence type="ECO:0000256" key="1">
    <source>
        <dbReference type="ARBA" id="ARBA00004141"/>
    </source>
</evidence>
<dbReference type="GO" id="GO:0006644">
    <property type="term" value="P:phospholipid metabolic process"/>
    <property type="evidence" value="ECO:0007669"/>
    <property type="project" value="InterPro"/>
</dbReference>
<dbReference type="Gene3D" id="1.20.144.10">
    <property type="entry name" value="Phosphatidic acid phosphatase type 2/haloperoxidase"/>
    <property type="match status" value="1"/>
</dbReference>
<dbReference type="InterPro" id="IPR000326">
    <property type="entry name" value="PAP2/HPO"/>
</dbReference>
<comment type="subcellular location">
    <subcellularLocation>
        <location evidence="1">Membrane</location>
        <topology evidence="1">Multi-pass membrane protein</topology>
    </subcellularLocation>
</comment>
<evidence type="ECO:0000256" key="5">
    <source>
        <dbReference type="ARBA" id="ARBA00023136"/>
    </source>
</evidence>
<dbReference type="AlphaFoldDB" id="A0A9W4XLX3"/>
<evidence type="ECO:0000256" key="2">
    <source>
        <dbReference type="ARBA" id="ARBA00008816"/>
    </source>
</evidence>
<evidence type="ECO:0000256" key="6">
    <source>
        <dbReference type="SAM" id="Phobius"/>
    </source>
</evidence>
<organism evidence="8 9">
    <name type="scientific">Periconia digitata</name>
    <dbReference type="NCBI Taxonomy" id="1303443"/>
    <lineage>
        <taxon>Eukaryota</taxon>
        <taxon>Fungi</taxon>
        <taxon>Dikarya</taxon>
        <taxon>Ascomycota</taxon>
        <taxon>Pezizomycotina</taxon>
        <taxon>Dothideomycetes</taxon>
        <taxon>Pleosporomycetidae</taxon>
        <taxon>Pleosporales</taxon>
        <taxon>Massarineae</taxon>
        <taxon>Periconiaceae</taxon>
        <taxon>Periconia</taxon>
    </lineage>
</organism>
<feature type="transmembrane region" description="Helical" evidence="6">
    <location>
        <begin position="119"/>
        <end position="140"/>
    </location>
</feature>
<dbReference type="OrthoDB" id="10030083at2759"/>
<feature type="transmembrane region" description="Helical" evidence="6">
    <location>
        <begin position="32"/>
        <end position="52"/>
    </location>
</feature>
<dbReference type="PANTHER" id="PTHR10165:SF84">
    <property type="entry name" value="PHOSPHATIDIC ACID PHOSPHATASE BETA"/>
    <property type="match status" value="1"/>
</dbReference>
<feature type="transmembrane region" description="Helical" evidence="6">
    <location>
        <begin position="83"/>
        <end position="107"/>
    </location>
</feature>
<dbReference type="SUPFAM" id="SSF48317">
    <property type="entry name" value="Acid phosphatase/Vanadium-dependent haloperoxidase"/>
    <property type="match status" value="1"/>
</dbReference>
<keyword evidence="5 6" id="KW-0472">Membrane</keyword>
<dbReference type="GO" id="GO:0008195">
    <property type="term" value="F:phosphatidate phosphatase activity"/>
    <property type="evidence" value="ECO:0007669"/>
    <property type="project" value="TreeGrafter"/>
</dbReference>
<sequence length="283" mass="31438">MRLPSITPRLLEAGLLTKPRRAILVDYFKSNWLDLSTVLSCLLASFMIYLFANPLMSREFPLYAGIDQTDFWIKHGKHLRREYISTLVSAVVSFGVPASIILLCGILKVRNFQDTHNALMGLLYSLSASSLFQSVLKWTIGGLRPYFMAVCRPPMSLTSEGQILTWYDAQICTGDMKEVREAQMSFPSGHSVAAFAGFGLVALYLNAKFGIFAPRPLNERVPFWQLGMVAFPVLAACVIAGSKVRDGWHHPEDVVAGSLIGSVFAYMAFKSAYPAVRREEKVG</sequence>
<feature type="domain" description="Phosphatidic acid phosphatase type 2/haloperoxidase" evidence="7">
    <location>
        <begin position="120"/>
        <end position="269"/>
    </location>
</feature>
<feature type="transmembrane region" description="Helical" evidence="6">
    <location>
        <begin position="223"/>
        <end position="242"/>
    </location>
</feature>
<evidence type="ECO:0000256" key="3">
    <source>
        <dbReference type="ARBA" id="ARBA00022692"/>
    </source>
</evidence>
<comment type="similarity">
    <text evidence="2">Belongs to the PA-phosphatase related phosphoesterase family.</text>
</comment>
<evidence type="ECO:0000256" key="4">
    <source>
        <dbReference type="ARBA" id="ARBA00022989"/>
    </source>
</evidence>
<evidence type="ECO:0000313" key="9">
    <source>
        <dbReference type="Proteomes" id="UP001152607"/>
    </source>
</evidence>
<dbReference type="GO" id="GO:0016020">
    <property type="term" value="C:membrane"/>
    <property type="evidence" value="ECO:0007669"/>
    <property type="project" value="UniProtKB-SubCell"/>
</dbReference>
<evidence type="ECO:0000313" key="8">
    <source>
        <dbReference type="EMBL" id="CAI6336453.1"/>
    </source>
</evidence>
<accession>A0A9W4XLX3</accession>
<protein>
    <recommendedName>
        <fullName evidence="7">Phosphatidic acid phosphatase type 2/haloperoxidase domain-containing protein</fullName>
    </recommendedName>
</protein>
<reference evidence="8" key="1">
    <citation type="submission" date="2023-01" db="EMBL/GenBank/DDBJ databases">
        <authorList>
            <person name="Van Ghelder C."/>
            <person name="Rancurel C."/>
        </authorList>
    </citation>
    <scope>NUCLEOTIDE SEQUENCE</scope>
    <source>
        <strain evidence="8">CNCM I-4278</strain>
    </source>
</reference>
<dbReference type="Proteomes" id="UP001152607">
    <property type="component" value="Unassembled WGS sequence"/>
</dbReference>
<comment type="caution">
    <text evidence="8">The sequence shown here is derived from an EMBL/GenBank/DDBJ whole genome shotgun (WGS) entry which is preliminary data.</text>
</comment>
<keyword evidence="4 6" id="KW-1133">Transmembrane helix</keyword>
<name>A0A9W4XLX3_9PLEO</name>